<feature type="region of interest" description="Disordered" evidence="1">
    <location>
        <begin position="1"/>
        <end position="47"/>
    </location>
</feature>
<comment type="caution">
    <text evidence="2">The sequence shown here is derived from an EMBL/GenBank/DDBJ whole genome shotgun (WGS) entry which is preliminary data.</text>
</comment>
<proteinExistence type="predicted"/>
<dbReference type="EMBL" id="JBJXBP010000004">
    <property type="protein sequence ID" value="KAL3835245.1"/>
    <property type="molecule type" value="Genomic_DNA"/>
</dbReference>
<gene>
    <name evidence="2" type="ORF">ACJIZ3_009981</name>
</gene>
<feature type="compositionally biased region" description="Low complexity" evidence="1">
    <location>
        <begin position="31"/>
        <end position="41"/>
    </location>
</feature>
<name>A0ABD3TEX2_9LAMI</name>
<accession>A0ABD3TEX2</accession>
<dbReference type="PANTHER" id="PTHR34665:SF1">
    <property type="entry name" value="OS02G0595200 PROTEIN"/>
    <property type="match status" value="1"/>
</dbReference>
<evidence type="ECO:0000313" key="2">
    <source>
        <dbReference type="EMBL" id="KAL3835245.1"/>
    </source>
</evidence>
<sequence>MKKNHNHEEEEEEEHDIELLKAVAQAWHGHSSSSKNTTSTSEFDAHRQYFKGKPTRFKLEAMNMATKIGSSTSWDFGQSLWDSYEIVSVSKKLERGLMMDGPFSALVEQEHGLKKRKESKNSLRNLFNKISSRRFTHEEH</sequence>
<organism evidence="2 3">
    <name type="scientific">Penstemon smallii</name>
    <dbReference type="NCBI Taxonomy" id="265156"/>
    <lineage>
        <taxon>Eukaryota</taxon>
        <taxon>Viridiplantae</taxon>
        <taxon>Streptophyta</taxon>
        <taxon>Embryophyta</taxon>
        <taxon>Tracheophyta</taxon>
        <taxon>Spermatophyta</taxon>
        <taxon>Magnoliopsida</taxon>
        <taxon>eudicotyledons</taxon>
        <taxon>Gunneridae</taxon>
        <taxon>Pentapetalae</taxon>
        <taxon>asterids</taxon>
        <taxon>lamiids</taxon>
        <taxon>Lamiales</taxon>
        <taxon>Plantaginaceae</taxon>
        <taxon>Cheloneae</taxon>
        <taxon>Penstemon</taxon>
    </lineage>
</organism>
<dbReference type="Proteomes" id="UP001634393">
    <property type="component" value="Unassembled WGS sequence"/>
</dbReference>
<keyword evidence="3" id="KW-1185">Reference proteome</keyword>
<protein>
    <submittedName>
        <fullName evidence="2">Uncharacterized protein</fullName>
    </submittedName>
</protein>
<dbReference type="PANTHER" id="PTHR34665">
    <property type="entry name" value="DUF3741 DOMAIN-CONTAINING PROTEIN"/>
    <property type="match status" value="1"/>
</dbReference>
<dbReference type="AlphaFoldDB" id="A0ABD3TEX2"/>
<reference evidence="2 3" key="1">
    <citation type="submission" date="2024-12" db="EMBL/GenBank/DDBJ databases">
        <title>The unique morphological basis and parallel evolutionary history of personate flowers in Penstemon.</title>
        <authorList>
            <person name="Depatie T.H."/>
            <person name="Wessinger C.A."/>
        </authorList>
    </citation>
    <scope>NUCLEOTIDE SEQUENCE [LARGE SCALE GENOMIC DNA]</scope>
    <source>
        <strain evidence="2">WTNN_2</strain>
        <tissue evidence="2">Leaf</tissue>
    </source>
</reference>
<evidence type="ECO:0000256" key="1">
    <source>
        <dbReference type="SAM" id="MobiDB-lite"/>
    </source>
</evidence>
<evidence type="ECO:0000313" key="3">
    <source>
        <dbReference type="Proteomes" id="UP001634393"/>
    </source>
</evidence>